<accession>A0A7U2FJU8</accession>
<protein>
    <submittedName>
        <fullName evidence="1">Uncharacterized protein</fullName>
    </submittedName>
</protein>
<dbReference type="EMBL" id="CP069039">
    <property type="protein sequence ID" value="QRD04421.1"/>
    <property type="molecule type" value="Genomic_DNA"/>
</dbReference>
<evidence type="ECO:0000313" key="1">
    <source>
        <dbReference type="EMBL" id="QRD04421.1"/>
    </source>
</evidence>
<keyword evidence="2" id="KW-1185">Reference proteome</keyword>
<sequence length="85" mass="9828">MRHARLLTRIQTQHECLESSHCRVRGKWRYARPLCWKGVGMIQSPLPLRYNAPVYRGKAAADANCITQGPSNERHCYTLQCDVCR</sequence>
<name>A0A7U2FJU8_PHANO</name>
<reference evidence="2" key="1">
    <citation type="journal article" date="2021" name="BMC Genomics">
        <title>Chromosome-level genome assembly and manually-curated proteome of model necrotroph Parastagonospora nodorum Sn15 reveals a genome-wide trove of candidate effector homologs, and redundancy of virulence-related functions within an accessory chromosome.</title>
        <authorList>
            <person name="Bertazzoni S."/>
            <person name="Jones D.A.B."/>
            <person name="Phan H.T."/>
            <person name="Tan K.-C."/>
            <person name="Hane J.K."/>
        </authorList>
    </citation>
    <scope>NUCLEOTIDE SEQUENCE [LARGE SCALE GENOMIC DNA]</scope>
    <source>
        <strain evidence="2">SN15 / ATCC MYA-4574 / FGSC 10173)</strain>
    </source>
</reference>
<dbReference type="Proteomes" id="UP000663193">
    <property type="component" value="Chromosome 17"/>
</dbReference>
<evidence type="ECO:0000313" key="2">
    <source>
        <dbReference type="Proteomes" id="UP000663193"/>
    </source>
</evidence>
<dbReference type="AlphaFoldDB" id="A0A7U2FJU8"/>
<dbReference type="VEuPathDB" id="FungiDB:JI435_421120"/>
<gene>
    <name evidence="1" type="ORF">JI435_421120</name>
</gene>
<proteinExistence type="predicted"/>
<organism evidence="1 2">
    <name type="scientific">Phaeosphaeria nodorum (strain SN15 / ATCC MYA-4574 / FGSC 10173)</name>
    <name type="common">Glume blotch fungus</name>
    <name type="synonym">Parastagonospora nodorum</name>
    <dbReference type="NCBI Taxonomy" id="321614"/>
    <lineage>
        <taxon>Eukaryota</taxon>
        <taxon>Fungi</taxon>
        <taxon>Dikarya</taxon>
        <taxon>Ascomycota</taxon>
        <taxon>Pezizomycotina</taxon>
        <taxon>Dothideomycetes</taxon>
        <taxon>Pleosporomycetidae</taxon>
        <taxon>Pleosporales</taxon>
        <taxon>Pleosporineae</taxon>
        <taxon>Phaeosphaeriaceae</taxon>
        <taxon>Parastagonospora</taxon>
    </lineage>
</organism>